<organism evidence="2 3">
    <name type="scientific">Plakobranchus ocellatus</name>
    <dbReference type="NCBI Taxonomy" id="259542"/>
    <lineage>
        <taxon>Eukaryota</taxon>
        <taxon>Metazoa</taxon>
        <taxon>Spiralia</taxon>
        <taxon>Lophotrochozoa</taxon>
        <taxon>Mollusca</taxon>
        <taxon>Gastropoda</taxon>
        <taxon>Heterobranchia</taxon>
        <taxon>Euthyneura</taxon>
        <taxon>Panpulmonata</taxon>
        <taxon>Sacoglossa</taxon>
        <taxon>Placobranchoidea</taxon>
        <taxon>Plakobranchidae</taxon>
        <taxon>Plakobranchus</taxon>
    </lineage>
</organism>
<evidence type="ECO:0000256" key="1">
    <source>
        <dbReference type="SAM" id="Phobius"/>
    </source>
</evidence>
<comment type="caution">
    <text evidence="2">The sequence shown here is derived from an EMBL/GenBank/DDBJ whole genome shotgun (WGS) entry which is preliminary data.</text>
</comment>
<evidence type="ECO:0000313" key="3">
    <source>
        <dbReference type="Proteomes" id="UP000735302"/>
    </source>
</evidence>
<name>A0AAV4DKK6_9GAST</name>
<keyword evidence="1" id="KW-1133">Transmembrane helix</keyword>
<dbReference type="AlphaFoldDB" id="A0AAV4DKK6"/>
<feature type="transmembrane region" description="Helical" evidence="1">
    <location>
        <begin position="200"/>
        <end position="218"/>
    </location>
</feature>
<feature type="transmembrane region" description="Helical" evidence="1">
    <location>
        <begin position="98"/>
        <end position="116"/>
    </location>
</feature>
<evidence type="ECO:0000313" key="2">
    <source>
        <dbReference type="EMBL" id="GFO44808.1"/>
    </source>
</evidence>
<gene>
    <name evidence="2" type="ORF">PoB_007131300</name>
</gene>
<feature type="transmembrane region" description="Helical" evidence="1">
    <location>
        <begin position="165"/>
        <end position="188"/>
    </location>
</feature>
<keyword evidence="1" id="KW-0472">Membrane</keyword>
<feature type="transmembrane region" description="Helical" evidence="1">
    <location>
        <begin position="137"/>
        <end position="159"/>
    </location>
</feature>
<reference evidence="2 3" key="1">
    <citation type="journal article" date="2021" name="Elife">
        <title>Chloroplast acquisition without the gene transfer in kleptoplastic sea slugs, Plakobranchus ocellatus.</title>
        <authorList>
            <person name="Maeda T."/>
            <person name="Takahashi S."/>
            <person name="Yoshida T."/>
            <person name="Shimamura S."/>
            <person name="Takaki Y."/>
            <person name="Nagai Y."/>
            <person name="Toyoda A."/>
            <person name="Suzuki Y."/>
            <person name="Arimoto A."/>
            <person name="Ishii H."/>
            <person name="Satoh N."/>
            <person name="Nishiyama T."/>
            <person name="Hasebe M."/>
            <person name="Maruyama T."/>
            <person name="Minagawa J."/>
            <person name="Obokata J."/>
            <person name="Shigenobu S."/>
        </authorList>
    </citation>
    <scope>NUCLEOTIDE SEQUENCE [LARGE SCALE GENOMIC DNA]</scope>
</reference>
<proteinExistence type="predicted"/>
<keyword evidence="3" id="KW-1185">Reference proteome</keyword>
<feature type="transmembrane region" description="Helical" evidence="1">
    <location>
        <begin position="230"/>
        <end position="256"/>
    </location>
</feature>
<dbReference type="Proteomes" id="UP000735302">
    <property type="component" value="Unassembled WGS sequence"/>
</dbReference>
<protein>
    <submittedName>
        <fullName evidence="2">Uncharacterized protein</fullName>
    </submittedName>
</protein>
<accession>A0AAV4DKK6</accession>
<dbReference type="EMBL" id="BLXT01007982">
    <property type="protein sequence ID" value="GFO44808.1"/>
    <property type="molecule type" value="Genomic_DNA"/>
</dbReference>
<sequence>MESSVVGVPDGENAVVTLNLGSVRTKGQDRISRFAKKRKLATNTVVGESAAVDSCVLCGVCGDIELAKEFNVNGLIKRVDSDFCKQWFQCSCSNFRSAPPTIIAICKATIITIIILRDTIIVICKATIITISIFRDIIIVICKATIITIIIFTDTIIAICKATIITIVILRDIIIAICKATIITIIIFRDIIIAICKTTIITIIIFRDIIIVICKATSSSSARADHPLFIIVLAVDLIYFFTLGLILHLFFILLIMTTAYKCESVKSF</sequence>
<keyword evidence="1" id="KW-0812">Transmembrane</keyword>